<dbReference type="PANTHER" id="PTHR38025:SF1">
    <property type="entry name" value="TRP OPERON REPRESSOR"/>
    <property type="match status" value="1"/>
</dbReference>
<dbReference type="OrthoDB" id="5704033at2"/>
<comment type="subunit">
    <text evidence="8">Homodimer.</text>
</comment>
<dbReference type="GO" id="GO:0003700">
    <property type="term" value="F:DNA-binding transcription factor activity"/>
    <property type="evidence" value="ECO:0007669"/>
    <property type="project" value="UniProtKB-UniRule"/>
</dbReference>
<evidence type="ECO:0000256" key="5">
    <source>
        <dbReference type="ARBA" id="ARBA00023015"/>
    </source>
</evidence>
<dbReference type="Proteomes" id="UP000188602">
    <property type="component" value="Unassembled WGS sequence"/>
</dbReference>
<keyword evidence="4 8" id="KW-0678">Repressor</keyword>
<dbReference type="EMBL" id="MLHQ01000032">
    <property type="protein sequence ID" value="OOF56038.1"/>
    <property type="molecule type" value="Genomic_DNA"/>
</dbReference>
<name>A0A1V3JHF3_9PAST</name>
<dbReference type="AlphaFoldDB" id="A0A1V3JHF3"/>
<dbReference type="STRING" id="1907939.BKL49_10895"/>
<dbReference type="GO" id="GO:0043565">
    <property type="term" value="F:sequence-specific DNA binding"/>
    <property type="evidence" value="ECO:0007669"/>
    <property type="project" value="UniProtKB-UniRule"/>
</dbReference>
<comment type="caution">
    <text evidence="9">The sequence shown here is derived from an EMBL/GenBank/DDBJ whole genome shotgun (WGS) entry which is preliminary data.</text>
</comment>
<dbReference type="RefSeq" id="WP_077425404.1">
    <property type="nucleotide sequence ID" value="NZ_MLHQ01000032.1"/>
</dbReference>
<evidence type="ECO:0000256" key="2">
    <source>
        <dbReference type="ARBA" id="ARBA00007027"/>
    </source>
</evidence>
<evidence type="ECO:0000256" key="1">
    <source>
        <dbReference type="ARBA" id="ARBA00004496"/>
    </source>
</evidence>
<dbReference type="InterPro" id="IPR000831">
    <property type="entry name" value="Trp_repress"/>
</dbReference>
<comment type="function">
    <text evidence="8">This protein is an aporepressor. When complexed with L-tryptophan it binds the operator region of the trp operon and prevents the initiation of transcription.</text>
</comment>
<reference evidence="9 10" key="1">
    <citation type="submission" date="2016-10" db="EMBL/GenBank/DDBJ databases">
        <title>Rodentibacter gen. nov. and new species.</title>
        <authorList>
            <person name="Christensen H."/>
        </authorList>
    </citation>
    <scope>NUCLEOTIDE SEQUENCE [LARGE SCALE GENOMIC DNA]</scope>
    <source>
        <strain evidence="9 10">Ac151</strain>
    </source>
</reference>
<dbReference type="PANTHER" id="PTHR38025">
    <property type="entry name" value="TRP OPERON REPRESSOR"/>
    <property type="match status" value="1"/>
</dbReference>
<keyword evidence="3 8" id="KW-0963">Cytoplasm</keyword>
<evidence type="ECO:0000256" key="3">
    <source>
        <dbReference type="ARBA" id="ARBA00022490"/>
    </source>
</evidence>
<feature type="DNA-binding region" evidence="8">
    <location>
        <begin position="59"/>
        <end position="82"/>
    </location>
</feature>
<dbReference type="InterPro" id="IPR010921">
    <property type="entry name" value="Trp_repressor/repl_initiator"/>
</dbReference>
<dbReference type="HAMAP" id="MF_00475">
    <property type="entry name" value="Trp_repressor"/>
    <property type="match status" value="1"/>
</dbReference>
<keyword evidence="5 8" id="KW-0805">Transcription regulation</keyword>
<proteinExistence type="inferred from homology"/>
<comment type="subcellular location">
    <subcellularLocation>
        <location evidence="1 8">Cytoplasm</location>
    </subcellularLocation>
</comment>
<evidence type="ECO:0000256" key="4">
    <source>
        <dbReference type="ARBA" id="ARBA00022491"/>
    </source>
</evidence>
<evidence type="ECO:0000256" key="8">
    <source>
        <dbReference type="HAMAP-Rule" id="MF_00475"/>
    </source>
</evidence>
<evidence type="ECO:0000313" key="9">
    <source>
        <dbReference type="EMBL" id="OOF56038.1"/>
    </source>
</evidence>
<dbReference type="InterPro" id="IPR013335">
    <property type="entry name" value="Trp_repress_bac"/>
</dbReference>
<accession>A0A1V3JHF3</accession>
<gene>
    <name evidence="8" type="primary">trpR</name>
    <name evidence="9" type="ORF">BKL49_10895</name>
</gene>
<keyword evidence="10" id="KW-1185">Reference proteome</keyword>
<dbReference type="NCBIfam" id="TIGR01321">
    <property type="entry name" value="TrpR"/>
    <property type="match status" value="1"/>
</dbReference>
<keyword evidence="6 8" id="KW-0238">DNA-binding</keyword>
<dbReference type="GO" id="GO:0045892">
    <property type="term" value="P:negative regulation of DNA-templated transcription"/>
    <property type="evidence" value="ECO:0007669"/>
    <property type="project" value="UniProtKB-UniRule"/>
</dbReference>
<dbReference type="Pfam" id="PF01371">
    <property type="entry name" value="Trp_repressor"/>
    <property type="match status" value="1"/>
</dbReference>
<keyword evidence="7 8" id="KW-0804">Transcription</keyword>
<comment type="similarity">
    <text evidence="2 8">Belongs to the TrpR family.</text>
</comment>
<dbReference type="GO" id="GO:0005737">
    <property type="term" value="C:cytoplasm"/>
    <property type="evidence" value="ECO:0007669"/>
    <property type="project" value="UniProtKB-SubCell"/>
</dbReference>
<organism evidence="9 10">
    <name type="scientific">Rodentibacter myodis</name>
    <dbReference type="NCBI Taxonomy" id="1907939"/>
    <lineage>
        <taxon>Bacteria</taxon>
        <taxon>Pseudomonadati</taxon>
        <taxon>Pseudomonadota</taxon>
        <taxon>Gammaproteobacteria</taxon>
        <taxon>Pasteurellales</taxon>
        <taxon>Pasteurellaceae</taxon>
        <taxon>Rodentibacter</taxon>
    </lineage>
</organism>
<dbReference type="SUPFAM" id="SSF48295">
    <property type="entry name" value="TrpR-like"/>
    <property type="match status" value="1"/>
</dbReference>
<evidence type="ECO:0000256" key="6">
    <source>
        <dbReference type="ARBA" id="ARBA00023125"/>
    </source>
</evidence>
<evidence type="ECO:0000313" key="10">
    <source>
        <dbReference type="Proteomes" id="UP000188602"/>
    </source>
</evidence>
<dbReference type="Gene3D" id="1.10.1270.10">
    <property type="entry name" value="TrpR-like"/>
    <property type="match status" value="1"/>
</dbReference>
<protein>
    <recommendedName>
        <fullName evidence="8">Trp operon repressor homolog</fullName>
    </recommendedName>
</protein>
<sequence length="101" mass="11637">MYISRNLDQWQAFLAMLQTAFEQGKAQELLTLLLTADERDAVGLRLQIVSQLLDKNLSQREIQQNLNTSAATITRGSNMIKTMDPDFMKWVKQHLDNVEKN</sequence>
<dbReference type="PIRSF" id="PIRSF003196">
    <property type="entry name" value="Trp_repressor"/>
    <property type="match status" value="1"/>
</dbReference>
<dbReference type="InterPro" id="IPR038116">
    <property type="entry name" value="TrpR-like_sf"/>
</dbReference>
<evidence type="ECO:0000256" key="7">
    <source>
        <dbReference type="ARBA" id="ARBA00023163"/>
    </source>
</evidence>